<sequence length="106" mass="12243">MSYIVHVTAVVEGDLEQIEALINEYRYNCLQNQPGMESFYVCRPLDQPNVFLYTQVFKDVDAHKAHIDGDDPKTFFAKMEAEDFQFQGRWMAGQEINSVPKGHLLN</sequence>
<reference evidence="2" key="1">
    <citation type="submission" date="2015-10" db="EMBL/GenBank/DDBJ databases">
        <authorList>
            <person name="Gilbert D.G."/>
        </authorList>
    </citation>
    <scope>NUCLEOTIDE SEQUENCE</scope>
</reference>
<organism evidence="2">
    <name type="scientific">hydrothermal vent metagenome</name>
    <dbReference type="NCBI Taxonomy" id="652676"/>
    <lineage>
        <taxon>unclassified sequences</taxon>
        <taxon>metagenomes</taxon>
        <taxon>ecological metagenomes</taxon>
    </lineage>
</organism>
<dbReference type="Gene3D" id="3.30.70.100">
    <property type="match status" value="1"/>
</dbReference>
<protein>
    <recommendedName>
        <fullName evidence="1">ABM domain-containing protein</fullName>
    </recommendedName>
</protein>
<dbReference type="InterPro" id="IPR007138">
    <property type="entry name" value="ABM_dom"/>
</dbReference>
<proteinExistence type="predicted"/>
<dbReference type="EMBL" id="CZRL01000064">
    <property type="protein sequence ID" value="CUS51486.1"/>
    <property type="molecule type" value="Genomic_DNA"/>
</dbReference>
<gene>
    <name evidence="2" type="ORF">MGWOODY_XGa2318</name>
</gene>
<dbReference type="Pfam" id="PF03992">
    <property type="entry name" value="ABM"/>
    <property type="match status" value="1"/>
</dbReference>
<dbReference type="AlphaFoldDB" id="A0A170PR26"/>
<dbReference type="SUPFAM" id="SSF54909">
    <property type="entry name" value="Dimeric alpha+beta barrel"/>
    <property type="match status" value="1"/>
</dbReference>
<dbReference type="InterPro" id="IPR011008">
    <property type="entry name" value="Dimeric_a/b-barrel"/>
</dbReference>
<name>A0A170PR26_9ZZZZ</name>
<accession>A0A170PR26</accession>
<feature type="domain" description="ABM" evidence="1">
    <location>
        <begin position="9"/>
        <end position="77"/>
    </location>
</feature>
<evidence type="ECO:0000313" key="2">
    <source>
        <dbReference type="EMBL" id="CUS51486.1"/>
    </source>
</evidence>
<evidence type="ECO:0000259" key="1">
    <source>
        <dbReference type="Pfam" id="PF03992"/>
    </source>
</evidence>